<reference evidence="9" key="1">
    <citation type="submission" date="2019-08" db="EMBL/GenBank/DDBJ databases">
        <title>The improved chromosome-level genome for the pearl oyster Pinctada fucata martensii using PacBio sequencing and Hi-C.</title>
        <authorList>
            <person name="Zheng Z."/>
        </authorList>
    </citation>
    <scope>NUCLEOTIDE SEQUENCE</scope>
    <source>
        <strain evidence="9">ZZ-2019</strain>
        <tissue evidence="9">Adductor muscle</tissue>
    </source>
</reference>
<name>A0AA88XL32_PINIB</name>
<dbReference type="AlphaFoldDB" id="A0AA88XL32"/>
<dbReference type="EC" id="2.3.1.225" evidence="7"/>
<keyword evidence="3 7" id="KW-0812">Transmembrane</keyword>
<evidence type="ECO:0000313" key="9">
    <source>
        <dbReference type="EMBL" id="KAK3087415.1"/>
    </source>
</evidence>
<protein>
    <recommendedName>
        <fullName evidence="7">Palmitoyltransferase</fullName>
        <ecNumber evidence="7">2.3.1.225</ecNumber>
    </recommendedName>
</protein>
<evidence type="ECO:0000259" key="8">
    <source>
        <dbReference type="Pfam" id="PF01529"/>
    </source>
</evidence>
<dbReference type="Proteomes" id="UP001186944">
    <property type="component" value="Unassembled WGS sequence"/>
</dbReference>
<evidence type="ECO:0000256" key="5">
    <source>
        <dbReference type="ARBA" id="ARBA00023136"/>
    </source>
</evidence>
<dbReference type="EMBL" id="VSWD01000011">
    <property type="protein sequence ID" value="KAK3087415.1"/>
    <property type="molecule type" value="Genomic_DNA"/>
</dbReference>
<feature type="transmembrane region" description="Helical" evidence="7">
    <location>
        <begin position="12"/>
        <end position="37"/>
    </location>
</feature>
<feature type="transmembrane region" description="Helical" evidence="7">
    <location>
        <begin position="191"/>
        <end position="211"/>
    </location>
</feature>
<evidence type="ECO:0000256" key="3">
    <source>
        <dbReference type="ARBA" id="ARBA00022692"/>
    </source>
</evidence>
<keyword evidence="2 7" id="KW-0808">Transferase</keyword>
<feature type="domain" description="Palmitoyltransferase DHHC" evidence="8">
    <location>
        <begin position="89"/>
        <end position="226"/>
    </location>
</feature>
<keyword evidence="10" id="KW-1185">Reference proteome</keyword>
<feature type="transmembrane region" description="Helical" evidence="7">
    <location>
        <begin position="134"/>
        <end position="158"/>
    </location>
</feature>
<proteinExistence type="inferred from homology"/>
<evidence type="ECO:0000256" key="2">
    <source>
        <dbReference type="ARBA" id="ARBA00022679"/>
    </source>
</evidence>
<evidence type="ECO:0000256" key="6">
    <source>
        <dbReference type="ARBA" id="ARBA00023315"/>
    </source>
</evidence>
<dbReference type="Pfam" id="PF01529">
    <property type="entry name" value="DHHC"/>
    <property type="match status" value="1"/>
</dbReference>
<feature type="transmembrane region" description="Helical" evidence="7">
    <location>
        <begin position="43"/>
        <end position="62"/>
    </location>
</feature>
<keyword evidence="4 7" id="KW-1133">Transmembrane helix</keyword>
<comment type="catalytic activity">
    <reaction evidence="7">
        <text>L-cysteinyl-[protein] + hexadecanoyl-CoA = S-hexadecanoyl-L-cysteinyl-[protein] + CoA</text>
        <dbReference type="Rhea" id="RHEA:36683"/>
        <dbReference type="Rhea" id="RHEA-COMP:10131"/>
        <dbReference type="Rhea" id="RHEA-COMP:11032"/>
        <dbReference type="ChEBI" id="CHEBI:29950"/>
        <dbReference type="ChEBI" id="CHEBI:57287"/>
        <dbReference type="ChEBI" id="CHEBI:57379"/>
        <dbReference type="ChEBI" id="CHEBI:74151"/>
        <dbReference type="EC" id="2.3.1.225"/>
    </reaction>
</comment>
<gene>
    <name evidence="9" type="ORF">FSP39_005596</name>
</gene>
<keyword evidence="5 7" id="KW-0472">Membrane</keyword>
<evidence type="ECO:0000256" key="4">
    <source>
        <dbReference type="ARBA" id="ARBA00022989"/>
    </source>
</evidence>
<dbReference type="GO" id="GO:0019706">
    <property type="term" value="F:protein-cysteine S-palmitoyltransferase activity"/>
    <property type="evidence" value="ECO:0007669"/>
    <property type="project" value="UniProtKB-EC"/>
</dbReference>
<comment type="domain">
    <text evidence="7">The DHHC domain is required for palmitoyltransferase activity.</text>
</comment>
<dbReference type="GO" id="GO:0016020">
    <property type="term" value="C:membrane"/>
    <property type="evidence" value="ECO:0007669"/>
    <property type="project" value="UniProtKB-SubCell"/>
</dbReference>
<dbReference type="PANTHER" id="PTHR12246">
    <property type="entry name" value="PALMITOYLTRANSFERASE ZDHHC16"/>
    <property type="match status" value="1"/>
</dbReference>
<comment type="caution">
    <text evidence="9">The sequence shown here is derived from an EMBL/GenBank/DDBJ whole genome shotgun (WGS) entry which is preliminary data.</text>
</comment>
<dbReference type="PROSITE" id="PS50216">
    <property type="entry name" value="DHHC"/>
    <property type="match status" value="1"/>
</dbReference>
<dbReference type="InterPro" id="IPR039859">
    <property type="entry name" value="PFA4/ZDH16/20/ERF2-like"/>
</dbReference>
<keyword evidence="6 7" id="KW-0012">Acyltransferase</keyword>
<organism evidence="9 10">
    <name type="scientific">Pinctada imbricata</name>
    <name type="common">Atlantic pearl-oyster</name>
    <name type="synonym">Pinctada martensii</name>
    <dbReference type="NCBI Taxonomy" id="66713"/>
    <lineage>
        <taxon>Eukaryota</taxon>
        <taxon>Metazoa</taxon>
        <taxon>Spiralia</taxon>
        <taxon>Lophotrochozoa</taxon>
        <taxon>Mollusca</taxon>
        <taxon>Bivalvia</taxon>
        <taxon>Autobranchia</taxon>
        <taxon>Pteriomorphia</taxon>
        <taxon>Pterioida</taxon>
        <taxon>Pterioidea</taxon>
        <taxon>Pteriidae</taxon>
        <taxon>Pinctada</taxon>
    </lineage>
</organism>
<comment type="similarity">
    <text evidence="7">Belongs to the DHHC palmitoyltransferase family.</text>
</comment>
<dbReference type="InterPro" id="IPR001594">
    <property type="entry name" value="Palmitoyltrfase_DHHC"/>
</dbReference>
<evidence type="ECO:0000256" key="1">
    <source>
        <dbReference type="ARBA" id="ARBA00004141"/>
    </source>
</evidence>
<evidence type="ECO:0000313" key="10">
    <source>
        <dbReference type="Proteomes" id="UP001186944"/>
    </source>
</evidence>
<comment type="subcellular location">
    <subcellularLocation>
        <location evidence="1">Membrane</location>
        <topology evidence="1">Multi-pass membrane protein</topology>
    </subcellularLocation>
</comment>
<accession>A0AA88XL32</accession>
<feature type="transmembrane region" description="Helical" evidence="7">
    <location>
        <begin position="164"/>
        <end position="184"/>
    </location>
</feature>
<sequence length="276" mass="32069">MALTVSPKTLDKICIVYIQILIHALLLGSFLIVFPWMRNEGGYSILTYTVCNVYAAFLYVNIMCNMYKVVTVDTSTSLQILPAVPPPGWNYCSICEANYPPRAYHCYICRKCILKRDHHCNVAGKCVGHFNYRYYLCLIAYSSLACHLVGITSCHYVWSILGEVSMWSVASYLFPLFMFAFGALDIYTTCMSFLSFMSWMFYIFTTGMLVWHSKHVLYNMTTYERRHDIYKYDLGSPENVRRVFGRNWKIAWISPFISSPLYEDGFKFDLEVPKSR</sequence>
<evidence type="ECO:0000256" key="7">
    <source>
        <dbReference type="RuleBase" id="RU079119"/>
    </source>
</evidence>